<proteinExistence type="predicted"/>
<keyword evidence="3" id="KW-1185">Reference proteome</keyword>
<accession>A0A0D3D489</accession>
<dbReference type="AlphaFoldDB" id="A0A0D3D489"/>
<organism evidence="2 3">
    <name type="scientific">Brassica oleracea var. oleracea</name>
    <dbReference type="NCBI Taxonomy" id="109376"/>
    <lineage>
        <taxon>Eukaryota</taxon>
        <taxon>Viridiplantae</taxon>
        <taxon>Streptophyta</taxon>
        <taxon>Embryophyta</taxon>
        <taxon>Tracheophyta</taxon>
        <taxon>Spermatophyta</taxon>
        <taxon>Magnoliopsida</taxon>
        <taxon>eudicotyledons</taxon>
        <taxon>Gunneridae</taxon>
        <taxon>Pentapetalae</taxon>
        <taxon>rosids</taxon>
        <taxon>malvids</taxon>
        <taxon>Brassicales</taxon>
        <taxon>Brassicaceae</taxon>
        <taxon>Brassiceae</taxon>
        <taxon>Brassica</taxon>
    </lineage>
</organism>
<evidence type="ECO:0000256" key="1">
    <source>
        <dbReference type="SAM" id="Coils"/>
    </source>
</evidence>
<feature type="coiled-coil region" evidence="1">
    <location>
        <begin position="158"/>
        <end position="185"/>
    </location>
</feature>
<evidence type="ECO:0000313" key="3">
    <source>
        <dbReference type="Proteomes" id="UP000032141"/>
    </source>
</evidence>
<dbReference type="Proteomes" id="UP000032141">
    <property type="component" value="Chromosome C7"/>
</dbReference>
<dbReference type="EnsemblPlants" id="Bo7g025310.1">
    <property type="protein sequence ID" value="Bo7g025310.1"/>
    <property type="gene ID" value="Bo7g025310"/>
</dbReference>
<reference evidence="2 3" key="1">
    <citation type="journal article" date="2014" name="Genome Biol.">
        <title>Transcriptome and methylome profiling reveals relics of genome dominance in the mesopolyploid Brassica oleracea.</title>
        <authorList>
            <person name="Parkin I.A."/>
            <person name="Koh C."/>
            <person name="Tang H."/>
            <person name="Robinson S.J."/>
            <person name="Kagale S."/>
            <person name="Clarke W.E."/>
            <person name="Town C.D."/>
            <person name="Nixon J."/>
            <person name="Krishnakumar V."/>
            <person name="Bidwell S.L."/>
            <person name="Denoeud F."/>
            <person name="Belcram H."/>
            <person name="Links M.G."/>
            <person name="Just J."/>
            <person name="Clarke C."/>
            <person name="Bender T."/>
            <person name="Huebert T."/>
            <person name="Mason A.S."/>
            <person name="Pires J.C."/>
            <person name="Barker G."/>
            <person name="Moore J."/>
            <person name="Walley P.G."/>
            <person name="Manoli S."/>
            <person name="Batley J."/>
            <person name="Edwards D."/>
            <person name="Nelson M.N."/>
            <person name="Wang X."/>
            <person name="Paterson A.H."/>
            <person name="King G."/>
            <person name="Bancroft I."/>
            <person name="Chalhoub B."/>
            <person name="Sharpe A.G."/>
        </authorList>
    </citation>
    <scope>NUCLEOTIDE SEQUENCE</scope>
    <source>
        <strain evidence="2 3">cv. TO1000</strain>
    </source>
</reference>
<name>A0A0D3D489_BRAOL</name>
<evidence type="ECO:0000313" key="2">
    <source>
        <dbReference type="EnsemblPlants" id="Bo7g025310.1"/>
    </source>
</evidence>
<reference evidence="2" key="2">
    <citation type="submission" date="2015-03" db="UniProtKB">
        <authorList>
            <consortium name="EnsemblPlants"/>
        </authorList>
    </citation>
    <scope>IDENTIFICATION</scope>
</reference>
<dbReference type="Gramene" id="Bo7g025310.1">
    <property type="protein sequence ID" value="Bo7g025310.1"/>
    <property type="gene ID" value="Bo7g025310"/>
</dbReference>
<protein>
    <submittedName>
        <fullName evidence="2">Uncharacterized protein</fullName>
    </submittedName>
</protein>
<sequence length="213" mass="24040">MGVNERVKKAFYAKAIVRLLDTISNWKGDWIVKGYGRGKPAELTTDVYDDLIRYWRDPESIRIAQSCSASRNTVDEHGHWPMLHSTGQKPHAGVRLEMVDDHQTQLTQQSTDGLPVTLSTIKVDKIYEEKKGRTLGIGSVNDVSRVTSSYGQTREDEVTQLCRESEQLRRESEQLSRESAQLRNEMDLTLSTFTARVGGLEGFLEVVAAKNPE</sequence>
<dbReference type="HOGENOM" id="CLU_033858_0_0_1"/>
<keyword evidence="1" id="KW-0175">Coiled coil</keyword>